<dbReference type="Proteomes" id="UP000626697">
    <property type="component" value="Unassembled WGS sequence"/>
</dbReference>
<dbReference type="SMART" id="SM01251">
    <property type="entry name" value="KbaA"/>
    <property type="match status" value="1"/>
</dbReference>
<protein>
    <submittedName>
        <fullName evidence="2">KinB signaling pathway activation protein</fullName>
    </submittedName>
</protein>
<organism evidence="2 3">
    <name type="scientific">Peribacillus huizhouensis</name>
    <dbReference type="NCBI Taxonomy" id="1501239"/>
    <lineage>
        <taxon>Bacteria</taxon>
        <taxon>Bacillati</taxon>
        <taxon>Bacillota</taxon>
        <taxon>Bacilli</taxon>
        <taxon>Bacillales</taxon>
        <taxon>Bacillaceae</taxon>
        <taxon>Peribacillus</taxon>
    </lineage>
</organism>
<feature type="transmembrane region" description="Helical" evidence="1">
    <location>
        <begin position="81"/>
        <end position="104"/>
    </location>
</feature>
<sequence>MNSRNIVRLFISTLLVGGITGGIVGFAVRWEEFTSFDLVELLSVFVWLVGVGLIFSVISQAGFFAYLTIHRFGLGIFKSTSLWNGIQIVLIAFVLGDLVYFRYMNFADKGEGVLPFVYPAVFLLIFGAIVAYFKVKQTNKQAFIPALFFMTVITVLEWVPVLRSDDDSWLYFMLYPLLACNVYQLLILNRLIDASQKELATKRAKQATITNKMMTQKKKDQINIKEV</sequence>
<name>A0ABR6CWG3_9BACI</name>
<keyword evidence="1" id="KW-1133">Transmembrane helix</keyword>
<accession>A0ABR6CWG3</accession>
<dbReference type="InterPro" id="IPR024164">
    <property type="entry name" value="KinB-signalling_activ"/>
</dbReference>
<comment type="caution">
    <text evidence="2">The sequence shown here is derived from an EMBL/GenBank/DDBJ whole genome shotgun (WGS) entry which is preliminary data.</text>
</comment>
<feature type="transmembrane region" description="Helical" evidence="1">
    <location>
        <begin position="42"/>
        <end position="69"/>
    </location>
</feature>
<dbReference type="RefSeq" id="WP_182504130.1">
    <property type="nucleotide sequence ID" value="NZ_JACJHX010000036.1"/>
</dbReference>
<feature type="transmembrane region" description="Helical" evidence="1">
    <location>
        <begin position="7"/>
        <end position="30"/>
    </location>
</feature>
<keyword evidence="3" id="KW-1185">Reference proteome</keyword>
<feature type="transmembrane region" description="Helical" evidence="1">
    <location>
        <begin position="168"/>
        <end position="188"/>
    </location>
</feature>
<keyword evidence="1" id="KW-0812">Transmembrane</keyword>
<evidence type="ECO:0000313" key="2">
    <source>
        <dbReference type="EMBL" id="MBA9029374.1"/>
    </source>
</evidence>
<keyword evidence="1" id="KW-0472">Membrane</keyword>
<evidence type="ECO:0000313" key="3">
    <source>
        <dbReference type="Proteomes" id="UP000626697"/>
    </source>
</evidence>
<dbReference type="EMBL" id="JACJHX010000036">
    <property type="protein sequence ID" value="MBA9029374.1"/>
    <property type="molecule type" value="Genomic_DNA"/>
</dbReference>
<proteinExistence type="predicted"/>
<reference evidence="2 3" key="1">
    <citation type="submission" date="2020-08" db="EMBL/GenBank/DDBJ databases">
        <title>Genomic Encyclopedia of Type Strains, Phase IV (KMG-IV): sequencing the most valuable type-strain genomes for metagenomic binning, comparative biology and taxonomic classification.</title>
        <authorList>
            <person name="Goeker M."/>
        </authorList>
    </citation>
    <scope>NUCLEOTIDE SEQUENCE [LARGE SCALE GENOMIC DNA]</scope>
    <source>
        <strain evidence="2 3">DSM 105481</strain>
    </source>
</reference>
<evidence type="ECO:0000256" key="1">
    <source>
        <dbReference type="SAM" id="Phobius"/>
    </source>
</evidence>
<gene>
    <name evidence="2" type="ORF">HNP81_004749</name>
</gene>
<feature type="transmembrane region" description="Helical" evidence="1">
    <location>
        <begin position="116"/>
        <end position="135"/>
    </location>
</feature>
<dbReference type="PIRSF" id="PIRSF029886">
    <property type="entry name" value="KBAA"/>
    <property type="match status" value="1"/>
</dbReference>
<feature type="transmembrane region" description="Helical" evidence="1">
    <location>
        <begin position="142"/>
        <end position="162"/>
    </location>
</feature>
<dbReference type="Pfam" id="PF14089">
    <property type="entry name" value="KbaA"/>
    <property type="match status" value="1"/>
</dbReference>